<feature type="region of interest" description="Disordered" evidence="8">
    <location>
        <begin position="392"/>
        <end position="433"/>
    </location>
</feature>
<organism evidence="10 11">
    <name type="scientific">Deinococcus ficus</name>
    <dbReference type="NCBI Taxonomy" id="317577"/>
    <lineage>
        <taxon>Bacteria</taxon>
        <taxon>Thermotogati</taxon>
        <taxon>Deinococcota</taxon>
        <taxon>Deinococci</taxon>
        <taxon>Deinococcales</taxon>
        <taxon>Deinococcaceae</taxon>
        <taxon>Deinococcus</taxon>
    </lineage>
</organism>
<dbReference type="KEGG" id="dfc:DFI_04675"/>
<feature type="compositionally biased region" description="Basic and acidic residues" evidence="8">
    <location>
        <begin position="420"/>
        <end position="433"/>
    </location>
</feature>
<dbReference type="PANTHER" id="PTHR21716:SF53">
    <property type="entry name" value="PERMEASE PERM-RELATED"/>
    <property type="match status" value="1"/>
</dbReference>
<dbReference type="PANTHER" id="PTHR21716">
    <property type="entry name" value="TRANSMEMBRANE PROTEIN"/>
    <property type="match status" value="1"/>
</dbReference>
<dbReference type="Proteomes" id="UP000259030">
    <property type="component" value="Chromosome"/>
</dbReference>
<evidence type="ECO:0000256" key="3">
    <source>
        <dbReference type="ARBA" id="ARBA00022448"/>
    </source>
</evidence>
<evidence type="ECO:0000256" key="9">
    <source>
        <dbReference type="SAM" id="Phobius"/>
    </source>
</evidence>
<keyword evidence="6 9" id="KW-1133">Transmembrane helix</keyword>
<feature type="transmembrane region" description="Helical" evidence="9">
    <location>
        <begin position="257"/>
        <end position="275"/>
    </location>
</feature>
<comment type="subcellular location">
    <subcellularLocation>
        <location evidence="1">Cell membrane</location>
        <topology evidence="1">Multi-pass membrane protein</topology>
    </subcellularLocation>
</comment>
<feature type="transmembrane region" description="Helical" evidence="9">
    <location>
        <begin position="317"/>
        <end position="339"/>
    </location>
</feature>
<feature type="transmembrane region" description="Helical" evidence="9">
    <location>
        <begin position="101"/>
        <end position="122"/>
    </location>
</feature>
<evidence type="ECO:0000256" key="2">
    <source>
        <dbReference type="ARBA" id="ARBA00009773"/>
    </source>
</evidence>
<keyword evidence="5 9" id="KW-0812">Transmembrane</keyword>
<feature type="transmembrane region" description="Helical" evidence="9">
    <location>
        <begin position="281"/>
        <end position="305"/>
    </location>
</feature>
<gene>
    <name evidence="10" type="ORF">DFI_04675</name>
</gene>
<accession>A0A221SUR9</accession>
<evidence type="ECO:0000256" key="1">
    <source>
        <dbReference type="ARBA" id="ARBA00004651"/>
    </source>
</evidence>
<keyword evidence="7 9" id="KW-0472">Membrane</keyword>
<comment type="similarity">
    <text evidence="2">Belongs to the autoinducer-2 exporter (AI-2E) (TC 2.A.86) family.</text>
</comment>
<dbReference type="RefSeq" id="WP_022799839.1">
    <property type="nucleotide sequence ID" value="NZ_ATTJ01000001.1"/>
</dbReference>
<keyword evidence="4" id="KW-1003">Cell membrane</keyword>
<protein>
    <submittedName>
        <fullName evidence="10">AI-2E family transporter</fullName>
    </submittedName>
</protein>
<sequence>MTLPPHPDPHVPAPAPAANEPLRSALRRGENVVELIAVLWQRPAVRLVVYLIAVPLALWVLLRGMQLLTSVLVTILLAYGLAFLCNPLLVWLERRGVGRGLGVLLVLILGLGLVTGIVMTLSSQVQSMLQSLPQLARSLKELAMNLLDHLGNVQGAEGLRDRVSEAIDKQLSGIQQGAGPLAERILNSGPDVMHTLSNLVGWLGQVGFIVTLAMYFMFDYDGVGRTLVGVFPKRWQPTIVRLSDDVSESFGSYLRGTLLTMVACVVLATGGLLLLKVPNALAIGLMSGFINLFPYVGIVLASILAMVQAVPLGTTTILLVALLYFLINQLLGNVIGPIIMGRTTQLTASTILVALLIGLALGGAGGALLAIPVATLIKRWVERYWLPSAAHEGDPSDAPAGVLGEPDLDPVEIMSDLQPDDPRQEAKGLSDGT</sequence>
<evidence type="ECO:0000256" key="4">
    <source>
        <dbReference type="ARBA" id="ARBA00022475"/>
    </source>
</evidence>
<keyword evidence="3" id="KW-0813">Transport</keyword>
<dbReference type="GO" id="GO:0005886">
    <property type="term" value="C:plasma membrane"/>
    <property type="evidence" value="ECO:0007669"/>
    <property type="project" value="UniProtKB-SubCell"/>
</dbReference>
<evidence type="ECO:0000256" key="6">
    <source>
        <dbReference type="ARBA" id="ARBA00022989"/>
    </source>
</evidence>
<evidence type="ECO:0000256" key="5">
    <source>
        <dbReference type="ARBA" id="ARBA00022692"/>
    </source>
</evidence>
<evidence type="ECO:0000313" key="11">
    <source>
        <dbReference type="Proteomes" id="UP000259030"/>
    </source>
</evidence>
<dbReference type="OrthoDB" id="74222at2"/>
<name>A0A221SUR9_9DEIO</name>
<evidence type="ECO:0000256" key="7">
    <source>
        <dbReference type="ARBA" id="ARBA00023136"/>
    </source>
</evidence>
<keyword evidence="11" id="KW-1185">Reference proteome</keyword>
<feature type="transmembrane region" description="Helical" evidence="9">
    <location>
        <begin position="44"/>
        <end position="62"/>
    </location>
</feature>
<evidence type="ECO:0000256" key="8">
    <source>
        <dbReference type="SAM" id="MobiDB-lite"/>
    </source>
</evidence>
<evidence type="ECO:0000313" key="10">
    <source>
        <dbReference type="EMBL" id="ASN80396.1"/>
    </source>
</evidence>
<feature type="transmembrane region" description="Helical" evidence="9">
    <location>
        <begin position="199"/>
        <end position="218"/>
    </location>
</feature>
<dbReference type="Pfam" id="PF01594">
    <property type="entry name" value="AI-2E_transport"/>
    <property type="match status" value="1"/>
</dbReference>
<proteinExistence type="inferred from homology"/>
<dbReference type="STRING" id="317577.GCA_000419625_00203"/>
<dbReference type="EMBL" id="CP021081">
    <property type="protein sequence ID" value="ASN80396.1"/>
    <property type="molecule type" value="Genomic_DNA"/>
</dbReference>
<dbReference type="GO" id="GO:0055085">
    <property type="term" value="P:transmembrane transport"/>
    <property type="evidence" value="ECO:0007669"/>
    <property type="project" value="TreeGrafter"/>
</dbReference>
<dbReference type="InterPro" id="IPR002549">
    <property type="entry name" value="AI-2E-like"/>
</dbReference>
<reference evidence="10 11" key="1">
    <citation type="submission" date="2017-05" db="EMBL/GenBank/DDBJ databases">
        <title>The complete genome sequence of Deinococcus ficus isolated from the rhizosphere of the Ficus religiosa L. in Taiwan.</title>
        <authorList>
            <person name="Wu K.-M."/>
            <person name="Liao T.-L."/>
            <person name="Liu Y.-M."/>
            <person name="Young C.-C."/>
            <person name="Tsai S.-F."/>
        </authorList>
    </citation>
    <scope>NUCLEOTIDE SEQUENCE [LARGE SCALE GENOMIC DNA]</scope>
    <source>
        <strain evidence="10 11">CC-FR2-10</strain>
    </source>
</reference>
<feature type="transmembrane region" description="Helical" evidence="9">
    <location>
        <begin position="351"/>
        <end position="377"/>
    </location>
</feature>
<feature type="transmembrane region" description="Helical" evidence="9">
    <location>
        <begin position="68"/>
        <end position="89"/>
    </location>
</feature>
<dbReference type="AlphaFoldDB" id="A0A221SUR9"/>